<dbReference type="Pfam" id="PF25151">
    <property type="entry name" value="TPR_Trm732_C"/>
    <property type="match status" value="1"/>
</dbReference>
<evidence type="ECO:0000259" key="4">
    <source>
        <dbReference type="Pfam" id="PF25150"/>
    </source>
</evidence>
<keyword evidence="2" id="KW-0819">tRNA processing</keyword>
<sequence>MGQEALRWLASQSLVGVETIEGKKGGYYCLDVALRKGLSAGWVVEEYWKTRATASAKKLPGEPIVRDLLRNLEDRNLCPAIGKAFTSLMTSLHAELKDNESRWMDMWQSPVKDCLADEDSRGRAQIYILPGLFKASPLCFGKFVADIGMGDAQGSRSNGLGEDDPGALLCCLKVGKDLDLVAEVGEEELMLPPAKYPRVKIDSAFISLLLAHAQPHVRLASLNLIAFSSSHTRPFSSASFHLLKTALPPLHNETDPEVRDITIGIIRNLVGRLASSSFVCEKERKSLLRQIAKHDAPPPHILARVEQLKEFLDQTKAFCEWYIGFLETLLRPGRNYQRNSTGVRALSVMIQSGVDTSLADYALRHTRGHGSTLNTGKVIKKGQYTWPEFANDIHIFSPSLKESLIQALFNPYDDIRDLAADSLTYDSSWTAEQLQSLVERGLHAMNTSGRARDADGLARSLGLVFEVLSRGNLEVSSLWNREVPENGKGLGILNWILDMLDKEYFTAATQDFGYALKERPIHGIFSALNYIIQKPKIYSLCTIDDWRKIHRRIFDAAQEIWKLTRDALCDASPEGHVPLEVEEDEDEDSSSQTAMSYAWRAIKESSALVGSIIKLAPYSHLTPDTSILSLSDFTEAGELLLVQLSEIRHRGAFSAVSPSFVGLCNRCFRSPVPGLQILPKQYLERNLSLILDKSSVITRRSGGLPFLIVGILAAESDRNAPLLASTFSHLLKIASVPASVSKDGEKIDLPQVHASNCIRQLFIDSRMTGVMTPYIGSSLSLAVSCFGSEIWAIRNCGVMLFTALTNRLFGTRKSRNDYTFTAASFTTKSFFEKFPTARDVLLQNLKDKVPDLEENAVAVEMVYPALSLLARLDTAPDYSMEDFRPLVKKCMKSRIWKVREMSARAFTALVKPKEVVDTVGELLESKEAGQNGLHGRLCAVRALMERRVLQAVAELGQDIWLDVFARYSQNFGHLMISNSNSLTKSQFIQLILPRLDQILAISPQHPLARNLEDLTSSMDQFLGIINISSTPGLSELTEHLTTLTILLHPHLASSLLSTTSDELTLFTTQAVTTLPTLPPSLPTEEIWSTAFTHPWLLLRAASLNLLTCLPPSSPHYPSLKALCTSPPSTSIQIPSLHLLGSHTTPTTLSTTLSHLHSAASSDNPFPLRSAGLTALSHILHLPTTSSHLPAYNLLYTYLHDDDSELRSRACTIARALLAENGYTLIPTVAGDMLLKTMLTRFSPAAVAAVAVDRIIGATEESVEDPVETARMQWENVRRARENGALFAREKGNLFIDVLDTVEAFAGVMREVVVAGGKEEGVRREVERLRRWRSAVVGGGDMEGGKKDGDDMEVVVLEERWELGERVRVVGEVLEAVEGGVGV</sequence>
<dbReference type="InterPro" id="IPR056843">
    <property type="entry name" value="THADA-like_TPR"/>
</dbReference>
<protein>
    <submittedName>
        <fullName evidence="6">Uncharacterized protein</fullName>
    </submittedName>
</protein>
<dbReference type="FunCoup" id="A0A4S2MJP5">
    <property type="interactions" value="26"/>
</dbReference>
<evidence type="ECO:0000256" key="1">
    <source>
        <dbReference type="ARBA" id="ARBA00010409"/>
    </source>
</evidence>
<dbReference type="InterPro" id="IPR056842">
    <property type="entry name" value="THADA-like_TPR_C"/>
</dbReference>
<feature type="domain" description="tRNA (32-2'-O)-methyltransferase regulator THADA-like TPR repeats region" evidence="4">
    <location>
        <begin position="103"/>
        <end position="417"/>
    </location>
</feature>
<dbReference type="InParanoid" id="A0A4S2MJP5"/>
<dbReference type="Pfam" id="PF25150">
    <property type="entry name" value="TPR_Trm732"/>
    <property type="match status" value="1"/>
</dbReference>
<dbReference type="PANTHER" id="PTHR14387:SF0">
    <property type="entry name" value="DUF2428 DOMAIN-CONTAINING PROTEIN"/>
    <property type="match status" value="1"/>
</dbReference>
<dbReference type="PANTHER" id="PTHR14387">
    <property type="entry name" value="THADA/DEATH RECEPTOR INTERACTING PROTEIN"/>
    <property type="match status" value="1"/>
</dbReference>
<accession>A0A4S2MJP5</accession>
<dbReference type="Proteomes" id="UP000298138">
    <property type="component" value="Unassembled WGS sequence"/>
</dbReference>
<evidence type="ECO:0000313" key="6">
    <source>
        <dbReference type="EMBL" id="TGZ77092.1"/>
    </source>
</evidence>
<dbReference type="GO" id="GO:0005829">
    <property type="term" value="C:cytosol"/>
    <property type="evidence" value="ECO:0007669"/>
    <property type="project" value="TreeGrafter"/>
</dbReference>
<evidence type="ECO:0000256" key="2">
    <source>
        <dbReference type="ARBA" id="ARBA00022694"/>
    </source>
</evidence>
<comment type="similarity">
    <text evidence="1">Belongs to the THADA family.</text>
</comment>
<proteinExistence type="inferred from homology"/>
<evidence type="ECO:0000259" key="3">
    <source>
        <dbReference type="Pfam" id="PF10350"/>
    </source>
</evidence>
<evidence type="ECO:0000259" key="5">
    <source>
        <dbReference type="Pfam" id="PF25151"/>
    </source>
</evidence>
<dbReference type="SUPFAM" id="SSF48371">
    <property type="entry name" value="ARM repeat"/>
    <property type="match status" value="1"/>
</dbReference>
<dbReference type="InterPro" id="IPR051954">
    <property type="entry name" value="tRNA_methyltransferase_THADA"/>
</dbReference>
<dbReference type="InterPro" id="IPR019442">
    <property type="entry name" value="THADA/TRM732_DUF2428"/>
</dbReference>
<reference evidence="6 7" key="1">
    <citation type="submission" date="2019-04" db="EMBL/GenBank/DDBJ databases">
        <title>Comparative genomics and transcriptomics to analyze fruiting body development in filamentous ascomycetes.</title>
        <authorList>
            <consortium name="DOE Joint Genome Institute"/>
            <person name="Lutkenhaus R."/>
            <person name="Traeger S."/>
            <person name="Breuer J."/>
            <person name="Kuo A."/>
            <person name="Lipzen A."/>
            <person name="Pangilinan J."/>
            <person name="Dilworth D."/>
            <person name="Sandor L."/>
            <person name="Poggeler S."/>
            <person name="Barry K."/>
            <person name="Grigoriev I.V."/>
            <person name="Nowrousian M."/>
        </authorList>
    </citation>
    <scope>NUCLEOTIDE SEQUENCE [LARGE SCALE GENOMIC DNA]</scope>
    <source>
        <strain evidence="6 7">CBS 389.68</strain>
    </source>
</reference>
<evidence type="ECO:0000313" key="7">
    <source>
        <dbReference type="Proteomes" id="UP000298138"/>
    </source>
</evidence>
<dbReference type="InterPro" id="IPR016024">
    <property type="entry name" value="ARM-type_fold"/>
</dbReference>
<dbReference type="EMBL" id="ML220159">
    <property type="protein sequence ID" value="TGZ77092.1"/>
    <property type="molecule type" value="Genomic_DNA"/>
</dbReference>
<gene>
    <name evidence="6" type="ORF">EX30DRAFT_335894</name>
</gene>
<dbReference type="OrthoDB" id="73997at2759"/>
<dbReference type="GO" id="GO:0030488">
    <property type="term" value="P:tRNA methylation"/>
    <property type="evidence" value="ECO:0007669"/>
    <property type="project" value="TreeGrafter"/>
</dbReference>
<dbReference type="Pfam" id="PF10350">
    <property type="entry name" value="DUF2428"/>
    <property type="match status" value="1"/>
</dbReference>
<feature type="domain" description="DUF2428" evidence="3">
    <location>
        <begin position="549"/>
        <end position="792"/>
    </location>
</feature>
<name>A0A4S2MJP5_9PEZI</name>
<organism evidence="6 7">
    <name type="scientific">Ascodesmis nigricans</name>
    <dbReference type="NCBI Taxonomy" id="341454"/>
    <lineage>
        <taxon>Eukaryota</taxon>
        <taxon>Fungi</taxon>
        <taxon>Dikarya</taxon>
        <taxon>Ascomycota</taxon>
        <taxon>Pezizomycotina</taxon>
        <taxon>Pezizomycetes</taxon>
        <taxon>Pezizales</taxon>
        <taxon>Ascodesmidaceae</taxon>
        <taxon>Ascodesmis</taxon>
    </lineage>
</organism>
<dbReference type="STRING" id="341454.A0A4S2MJP5"/>
<feature type="domain" description="tRNA (32-2'-O)-methyltransferase regulator THADA-like C-terminal TPR repeats region" evidence="5">
    <location>
        <begin position="794"/>
        <end position="943"/>
    </location>
</feature>
<keyword evidence="7" id="KW-1185">Reference proteome</keyword>